<dbReference type="InterPro" id="IPR046945">
    <property type="entry name" value="RHMD-like"/>
</dbReference>
<dbReference type="SUPFAM" id="SSF51604">
    <property type="entry name" value="Enolase C-terminal domain-like"/>
    <property type="match status" value="1"/>
</dbReference>
<dbReference type="InterPro" id="IPR034610">
    <property type="entry name" value="L-fuconate_dehydratase"/>
</dbReference>
<dbReference type="EC" id="4.2.1.68" evidence="3"/>
<protein>
    <recommendedName>
        <fullName evidence="3">L-fuconate dehydratase</fullName>
        <ecNumber evidence="3">4.2.1.68</ecNumber>
    </recommendedName>
</protein>
<evidence type="ECO:0000256" key="2">
    <source>
        <dbReference type="ARBA" id="ARBA00001946"/>
    </source>
</evidence>
<keyword evidence="6 8" id="KW-0456">Lyase</keyword>
<evidence type="ECO:0000256" key="4">
    <source>
        <dbReference type="ARBA" id="ARBA00022723"/>
    </source>
</evidence>
<dbReference type="InterPro" id="IPR018110">
    <property type="entry name" value="Mandel_Rmase/mucon_lact_enz_CS"/>
</dbReference>
<dbReference type="Gene3D" id="3.20.20.120">
    <property type="entry name" value="Enolase-like C-terminal domain"/>
    <property type="match status" value="1"/>
</dbReference>
<dbReference type="InterPro" id="IPR013341">
    <property type="entry name" value="Mandelate_racemase_N_dom"/>
</dbReference>
<evidence type="ECO:0000313" key="8">
    <source>
        <dbReference type="EMBL" id="MBE1508435.1"/>
    </source>
</evidence>
<dbReference type="EMBL" id="JADBEC010000002">
    <property type="protein sequence ID" value="MBE1508435.1"/>
    <property type="molecule type" value="Genomic_DNA"/>
</dbReference>
<name>A0ABR9IZC4_RHIVS</name>
<keyword evidence="4" id="KW-0479">Metal-binding</keyword>
<comment type="cofactor">
    <cofactor evidence="2">
        <name>Mg(2+)</name>
        <dbReference type="ChEBI" id="CHEBI:18420"/>
    </cofactor>
</comment>
<dbReference type="PANTHER" id="PTHR13794">
    <property type="entry name" value="ENOLASE SUPERFAMILY, MANDELATE RACEMASE"/>
    <property type="match status" value="1"/>
</dbReference>
<dbReference type="GO" id="GO:0050023">
    <property type="term" value="F:L-fuconate dehydratase activity"/>
    <property type="evidence" value="ECO:0007669"/>
    <property type="project" value="UniProtKB-EC"/>
</dbReference>
<dbReference type="InterPro" id="IPR036849">
    <property type="entry name" value="Enolase-like_C_sf"/>
</dbReference>
<dbReference type="Pfam" id="PF02746">
    <property type="entry name" value="MR_MLE_N"/>
    <property type="match status" value="1"/>
</dbReference>
<dbReference type="RefSeq" id="WP_192732035.1">
    <property type="nucleotide sequence ID" value="NZ_BAAAVL010000010.1"/>
</dbReference>
<reference evidence="8 9" key="1">
    <citation type="submission" date="2020-10" db="EMBL/GenBank/DDBJ databases">
        <title>Sequencing the genomes of 1000 actinobacteria strains.</title>
        <authorList>
            <person name="Klenk H.-P."/>
        </authorList>
    </citation>
    <scope>NUCLEOTIDE SEQUENCE [LARGE SCALE GENOMIC DNA]</scope>
    <source>
        <strain evidence="8 9">DSM 7307</strain>
    </source>
</reference>
<accession>A0ABR9IZC4</accession>
<dbReference type="SFLD" id="SFLDG00179">
    <property type="entry name" value="mandelate_racemase"/>
    <property type="match status" value="1"/>
</dbReference>
<dbReference type="Pfam" id="PF13378">
    <property type="entry name" value="MR_MLE_C"/>
    <property type="match status" value="1"/>
</dbReference>
<organism evidence="8 9">
    <name type="scientific">Rhizobium viscosum</name>
    <name type="common">Arthrobacter viscosus</name>
    <dbReference type="NCBI Taxonomy" id="1673"/>
    <lineage>
        <taxon>Bacteria</taxon>
        <taxon>Pseudomonadati</taxon>
        <taxon>Pseudomonadota</taxon>
        <taxon>Alphaproteobacteria</taxon>
        <taxon>Hyphomicrobiales</taxon>
        <taxon>Rhizobiaceae</taxon>
        <taxon>Rhizobium/Agrobacterium group</taxon>
        <taxon>Rhizobium</taxon>
    </lineage>
</organism>
<evidence type="ECO:0000259" key="7">
    <source>
        <dbReference type="SMART" id="SM00922"/>
    </source>
</evidence>
<dbReference type="SUPFAM" id="SSF54826">
    <property type="entry name" value="Enolase N-terminal domain-like"/>
    <property type="match status" value="1"/>
</dbReference>
<comment type="caution">
    <text evidence="8">The sequence shown here is derived from an EMBL/GenBank/DDBJ whole genome shotgun (WGS) entry which is preliminary data.</text>
</comment>
<keyword evidence="9" id="KW-1185">Reference proteome</keyword>
<dbReference type="InterPro" id="IPR013342">
    <property type="entry name" value="Mandelate_racemase_C"/>
</dbReference>
<dbReference type="Proteomes" id="UP000620262">
    <property type="component" value="Unassembled WGS sequence"/>
</dbReference>
<evidence type="ECO:0000256" key="6">
    <source>
        <dbReference type="ARBA" id="ARBA00023239"/>
    </source>
</evidence>
<dbReference type="CDD" id="cd03324">
    <property type="entry name" value="rTSbeta_L-fuconate_dehydratase"/>
    <property type="match status" value="1"/>
</dbReference>
<proteinExistence type="predicted"/>
<dbReference type="SMART" id="SM00922">
    <property type="entry name" value="MR_MLE"/>
    <property type="match status" value="1"/>
</dbReference>
<evidence type="ECO:0000256" key="5">
    <source>
        <dbReference type="ARBA" id="ARBA00022842"/>
    </source>
</evidence>
<dbReference type="Gene3D" id="3.30.390.10">
    <property type="entry name" value="Enolase-like, N-terminal domain"/>
    <property type="match status" value="1"/>
</dbReference>
<dbReference type="SFLD" id="SFLDS00001">
    <property type="entry name" value="Enolase"/>
    <property type="match status" value="1"/>
</dbReference>
<dbReference type="InterPro" id="IPR029017">
    <property type="entry name" value="Enolase-like_N"/>
</dbReference>
<evidence type="ECO:0000256" key="1">
    <source>
        <dbReference type="ARBA" id="ARBA00001737"/>
    </source>
</evidence>
<dbReference type="PANTHER" id="PTHR13794:SF58">
    <property type="entry name" value="MITOCHONDRIAL ENOLASE SUPERFAMILY MEMBER 1"/>
    <property type="match status" value="1"/>
</dbReference>
<dbReference type="SFLD" id="SFLDF00111">
    <property type="entry name" value="L-fuconate_dehydratase"/>
    <property type="match status" value="1"/>
</dbReference>
<feature type="domain" description="Mandelate racemase/muconate lactonizing enzyme C-terminal" evidence="7">
    <location>
        <begin position="198"/>
        <end position="294"/>
    </location>
</feature>
<dbReference type="InterPro" id="IPR029065">
    <property type="entry name" value="Enolase_C-like"/>
</dbReference>
<keyword evidence="5" id="KW-0460">Magnesium</keyword>
<dbReference type="PROSITE" id="PS00909">
    <property type="entry name" value="MR_MLE_2"/>
    <property type="match status" value="1"/>
</dbReference>
<sequence>MTRITDLRVFDLRFPTSQSLDGSDAMNPDPDYSAAYVILETDKHGLAGHGLTFTIGRGNDICCAAIEAMRHLVVGTELSDVLAHPGKYWRHLTSDSQLRWIGPEKGAIHLATGAIVNAVWDLLAKEAGKPVWRLVADMPAEEIADIVDYRYLTDVLTRDEAIAILRQAEPGKAARIATLEKEGYPCYTTSAGWLGYEDEKLRRLCQEAIDAGFNHIKMKVGRDLEDDIRRLRIAREVIGPDRYLMIDANQVWEVGQAIDWVKQLSFAKPFFIEEPTSPDDIAGHRKIRQGITPVKVATGEMCQNRIMFKQFIAEGAIDIVQIDSCRMGGLNEVLAVLLVAAKFGLPVWPHAGGVGLCEYVQHLSMIDFVAVSGTKDGRVIEYVDHLHEHFLDPCVIKDAAYMPPAQPGFSIEMKPASIAGYTFRG</sequence>
<evidence type="ECO:0000256" key="3">
    <source>
        <dbReference type="ARBA" id="ARBA00013142"/>
    </source>
</evidence>
<evidence type="ECO:0000313" key="9">
    <source>
        <dbReference type="Proteomes" id="UP000620262"/>
    </source>
</evidence>
<comment type="catalytic activity">
    <reaction evidence="1">
        <text>L-fuconate = 2-dehydro-3-deoxy-L-fuconate + H2O</text>
        <dbReference type="Rhea" id="RHEA:22772"/>
        <dbReference type="ChEBI" id="CHEBI:15377"/>
        <dbReference type="ChEBI" id="CHEBI:21291"/>
        <dbReference type="ChEBI" id="CHEBI:37448"/>
        <dbReference type="EC" id="4.2.1.68"/>
    </reaction>
</comment>
<gene>
    <name evidence="8" type="ORF">H4W29_005680</name>
</gene>